<feature type="active site" evidence="6">
    <location>
        <position position="132"/>
    </location>
</feature>
<dbReference type="CDD" id="cd00487">
    <property type="entry name" value="Pep_deformylase"/>
    <property type="match status" value="1"/>
</dbReference>
<dbReference type="OrthoDB" id="9784988at2"/>
<feature type="binding site" evidence="6">
    <location>
        <position position="135"/>
    </location>
    <ligand>
        <name>Fe cation</name>
        <dbReference type="ChEBI" id="CHEBI:24875"/>
    </ligand>
</feature>
<comment type="function">
    <text evidence="6">Removes the formyl group from the N-terminal Met of newly synthesized proteins. Requires at least a dipeptide for an efficient rate of reaction. N-terminal L-methionine is a prerequisite for activity but the enzyme has broad specificity at other positions.</text>
</comment>
<dbReference type="PRINTS" id="PR01576">
    <property type="entry name" value="PDEFORMYLASE"/>
</dbReference>
<dbReference type="EC" id="3.5.1.88" evidence="6"/>
<evidence type="ECO:0000256" key="2">
    <source>
        <dbReference type="ARBA" id="ARBA00022723"/>
    </source>
</evidence>
<reference evidence="7 8" key="1">
    <citation type="submission" date="2019-03" db="EMBL/GenBank/DDBJ databases">
        <title>Genomic Encyclopedia of Type Strains, Phase IV (KMG-IV): sequencing the most valuable type-strain genomes for metagenomic binning, comparative biology and taxonomic classification.</title>
        <authorList>
            <person name="Goeker M."/>
        </authorList>
    </citation>
    <scope>NUCLEOTIDE SEQUENCE [LARGE SCALE GENOMIC DNA]</scope>
    <source>
        <strain evidence="7 8">DSM 45707</strain>
    </source>
</reference>
<evidence type="ECO:0000256" key="6">
    <source>
        <dbReference type="HAMAP-Rule" id="MF_00163"/>
    </source>
</evidence>
<evidence type="ECO:0000256" key="4">
    <source>
        <dbReference type="ARBA" id="ARBA00022917"/>
    </source>
</evidence>
<evidence type="ECO:0000256" key="5">
    <source>
        <dbReference type="ARBA" id="ARBA00023004"/>
    </source>
</evidence>
<evidence type="ECO:0000313" key="7">
    <source>
        <dbReference type="EMBL" id="TCS93073.1"/>
    </source>
</evidence>
<keyword evidence="4 6" id="KW-0648">Protein biosynthesis</keyword>
<dbReference type="NCBIfam" id="TIGR00079">
    <property type="entry name" value="pept_deformyl"/>
    <property type="match status" value="1"/>
</dbReference>
<dbReference type="PIRSF" id="PIRSF004749">
    <property type="entry name" value="Pep_def"/>
    <property type="match status" value="1"/>
</dbReference>
<dbReference type="PANTHER" id="PTHR10458">
    <property type="entry name" value="PEPTIDE DEFORMYLASE"/>
    <property type="match status" value="1"/>
</dbReference>
<comment type="caution">
    <text evidence="7">The sequence shown here is derived from an EMBL/GenBank/DDBJ whole genome shotgun (WGS) entry which is preliminary data.</text>
</comment>
<feature type="binding site" evidence="6">
    <location>
        <position position="131"/>
    </location>
    <ligand>
        <name>Fe cation</name>
        <dbReference type="ChEBI" id="CHEBI:24875"/>
    </ligand>
</feature>
<organism evidence="7 8">
    <name type="scientific">Hazenella coriacea</name>
    <dbReference type="NCBI Taxonomy" id="1179467"/>
    <lineage>
        <taxon>Bacteria</taxon>
        <taxon>Bacillati</taxon>
        <taxon>Bacillota</taxon>
        <taxon>Bacilli</taxon>
        <taxon>Bacillales</taxon>
        <taxon>Thermoactinomycetaceae</taxon>
        <taxon>Hazenella</taxon>
    </lineage>
</organism>
<comment type="cofactor">
    <cofactor evidence="6">
        <name>Fe(2+)</name>
        <dbReference type="ChEBI" id="CHEBI:29033"/>
    </cofactor>
    <text evidence="6">Binds 1 Fe(2+) ion.</text>
</comment>
<keyword evidence="8" id="KW-1185">Reference proteome</keyword>
<gene>
    <name evidence="6" type="primary">def</name>
    <name evidence="7" type="ORF">EDD58_10914</name>
</gene>
<evidence type="ECO:0000313" key="8">
    <source>
        <dbReference type="Proteomes" id="UP000294937"/>
    </source>
</evidence>
<dbReference type="Gene3D" id="3.90.45.10">
    <property type="entry name" value="Peptide deformylase"/>
    <property type="match status" value="1"/>
</dbReference>
<dbReference type="GO" id="GO:0046872">
    <property type="term" value="F:metal ion binding"/>
    <property type="evidence" value="ECO:0007669"/>
    <property type="project" value="UniProtKB-KW"/>
</dbReference>
<dbReference type="GO" id="GO:0042586">
    <property type="term" value="F:peptide deformylase activity"/>
    <property type="evidence" value="ECO:0007669"/>
    <property type="project" value="UniProtKB-UniRule"/>
</dbReference>
<comment type="similarity">
    <text evidence="1 6">Belongs to the polypeptide deformylase family.</text>
</comment>
<evidence type="ECO:0000256" key="3">
    <source>
        <dbReference type="ARBA" id="ARBA00022801"/>
    </source>
</evidence>
<evidence type="ECO:0000256" key="1">
    <source>
        <dbReference type="ARBA" id="ARBA00010759"/>
    </source>
</evidence>
<dbReference type="SUPFAM" id="SSF56420">
    <property type="entry name" value="Peptide deformylase"/>
    <property type="match status" value="1"/>
</dbReference>
<comment type="catalytic activity">
    <reaction evidence="6">
        <text>N-terminal N-formyl-L-methionyl-[peptide] + H2O = N-terminal L-methionyl-[peptide] + formate</text>
        <dbReference type="Rhea" id="RHEA:24420"/>
        <dbReference type="Rhea" id="RHEA-COMP:10639"/>
        <dbReference type="Rhea" id="RHEA-COMP:10640"/>
        <dbReference type="ChEBI" id="CHEBI:15377"/>
        <dbReference type="ChEBI" id="CHEBI:15740"/>
        <dbReference type="ChEBI" id="CHEBI:49298"/>
        <dbReference type="ChEBI" id="CHEBI:64731"/>
        <dbReference type="EC" id="3.5.1.88"/>
    </reaction>
</comment>
<dbReference type="NCBIfam" id="NF001159">
    <property type="entry name" value="PRK00150.1-3"/>
    <property type="match status" value="1"/>
</dbReference>
<keyword evidence="5 6" id="KW-0408">Iron</keyword>
<dbReference type="InterPro" id="IPR036821">
    <property type="entry name" value="Peptide_deformylase_sf"/>
</dbReference>
<dbReference type="GO" id="GO:0006412">
    <property type="term" value="P:translation"/>
    <property type="evidence" value="ECO:0007669"/>
    <property type="project" value="UniProtKB-UniRule"/>
</dbReference>
<proteinExistence type="inferred from homology"/>
<dbReference type="Pfam" id="PF01327">
    <property type="entry name" value="Pep_deformylase"/>
    <property type="match status" value="1"/>
</dbReference>
<dbReference type="HAMAP" id="MF_00163">
    <property type="entry name" value="Pep_deformylase"/>
    <property type="match status" value="1"/>
</dbReference>
<keyword evidence="2 6" id="KW-0479">Metal-binding</keyword>
<name>A0A4R3L0M9_9BACL</name>
<accession>A0A4R3L0M9</accession>
<dbReference type="PANTHER" id="PTHR10458:SF22">
    <property type="entry name" value="PEPTIDE DEFORMYLASE"/>
    <property type="match status" value="1"/>
</dbReference>
<dbReference type="Proteomes" id="UP000294937">
    <property type="component" value="Unassembled WGS sequence"/>
</dbReference>
<dbReference type="FunFam" id="3.90.45.10:FF:000005">
    <property type="entry name" value="Peptide deformylase"/>
    <property type="match status" value="1"/>
</dbReference>
<dbReference type="RefSeq" id="WP_131926153.1">
    <property type="nucleotide sequence ID" value="NZ_SMAG01000009.1"/>
</dbReference>
<dbReference type="InterPro" id="IPR023635">
    <property type="entry name" value="Peptide_deformylase"/>
</dbReference>
<sequence length="159" mass="17888">MAIRNIIKYPDPILKEQSKPVTKFNNHLHKLLDDMAETMYDALGVGLAAPQVAILKRVIVVDVGDGLIEMVNPEIIQRKGEQISPPEGCLSIPNLSGEVRRSQWIRLRGQDRHGNPIEMEAEGYLARAFQHEVDHLNGVLFIDVAERVFRPSEGEEDVD</sequence>
<dbReference type="EMBL" id="SMAG01000009">
    <property type="protein sequence ID" value="TCS93073.1"/>
    <property type="molecule type" value="Genomic_DNA"/>
</dbReference>
<protein>
    <recommendedName>
        <fullName evidence="6">Peptide deformylase</fullName>
        <shortName evidence="6">PDF</shortName>
        <ecNumber evidence="6">3.5.1.88</ecNumber>
    </recommendedName>
    <alternativeName>
        <fullName evidence="6">Polypeptide deformylase</fullName>
    </alternativeName>
</protein>
<dbReference type="AlphaFoldDB" id="A0A4R3L0M9"/>
<keyword evidence="3 6" id="KW-0378">Hydrolase</keyword>
<feature type="binding site" evidence="6">
    <location>
        <position position="89"/>
    </location>
    <ligand>
        <name>Fe cation</name>
        <dbReference type="ChEBI" id="CHEBI:24875"/>
    </ligand>
</feature>